<feature type="domain" description="Spermatogenesis-associated protein 20-like TRX" evidence="1">
    <location>
        <begin position="3"/>
        <end position="163"/>
    </location>
</feature>
<dbReference type="SUPFAM" id="SSF48208">
    <property type="entry name" value="Six-hairpin glycosidases"/>
    <property type="match status" value="1"/>
</dbReference>
<dbReference type="SUPFAM" id="SSF52833">
    <property type="entry name" value="Thioredoxin-like"/>
    <property type="match status" value="1"/>
</dbReference>
<evidence type="ECO:0000313" key="2">
    <source>
        <dbReference type="EMBL" id="GGR37233.1"/>
    </source>
</evidence>
<name>A0A918FH60_AGRME</name>
<dbReference type="PANTHER" id="PTHR42899">
    <property type="entry name" value="SPERMATOGENESIS-ASSOCIATED PROTEIN 20"/>
    <property type="match status" value="1"/>
</dbReference>
<gene>
    <name evidence="2" type="ORF">GCM10010196_34090</name>
</gene>
<keyword evidence="3" id="KW-1185">Reference proteome</keyword>
<dbReference type="PIRSF" id="PIRSF006402">
    <property type="entry name" value="UCP006402_thioredoxin"/>
    <property type="match status" value="1"/>
</dbReference>
<dbReference type="Gene3D" id="3.40.30.10">
    <property type="entry name" value="Glutaredoxin"/>
    <property type="match status" value="1"/>
</dbReference>
<protein>
    <recommendedName>
        <fullName evidence="1">Spermatogenesis-associated protein 20-like TRX domain-containing protein</fullName>
    </recommendedName>
</protein>
<dbReference type="CDD" id="cd02955">
    <property type="entry name" value="SSP411"/>
    <property type="match status" value="1"/>
</dbReference>
<evidence type="ECO:0000259" key="1">
    <source>
        <dbReference type="Pfam" id="PF03190"/>
    </source>
</evidence>
<organism evidence="2 3">
    <name type="scientific">Agromyces mediolanus</name>
    <name type="common">Corynebacterium mediolanum</name>
    <dbReference type="NCBI Taxonomy" id="41986"/>
    <lineage>
        <taxon>Bacteria</taxon>
        <taxon>Bacillati</taxon>
        <taxon>Actinomycetota</taxon>
        <taxon>Actinomycetes</taxon>
        <taxon>Micrococcales</taxon>
        <taxon>Microbacteriaceae</taxon>
        <taxon>Agromyces</taxon>
    </lineage>
</organism>
<dbReference type="Pfam" id="PF03190">
    <property type="entry name" value="Thioredox_DsbH"/>
    <property type="match status" value="1"/>
</dbReference>
<dbReference type="InterPro" id="IPR004879">
    <property type="entry name" value="Ssp411-like_TRX"/>
</dbReference>
<dbReference type="InterPro" id="IPR036249">
    <property type="entry name" value="Thioredoxin-like_sf"/>
</dbReference>
<dbReference type="AlphaFoldDB" id="A0A918FH60"/>
<dbReference type="InterPro" id="IPR008928">
    <property type="entry name" value="6-hairpin_glycosidase_sf"/>
</dbReference>
<dbReference type="EMBL" id="BMRJ01000006">
    <property type="protein sequence ID" value="GGR37233.1"/>
    <property type="molecule type" value="Genomic_DNA"/>
</dbReference>
<reference evidence="2" key="1">
    <citation type="journal article" date="2014" name="Int. J. Syst. Evol. Microbiol.">
        <title>Complete genome sequence of Corynebacterium casei LMG S-19264T (=DSM 44701T), isolated from a smear-ripened cheese.</title>
        <authorList>
            <consortium name="US DOE Joint Genome Institute (JGI-PGF)"/>
            <person name="Walter F."/>
            <person name="Albersmeier A."/>
            <person name="Kalinowski J."/>
            <person name="Ruckert C."/>
        </authorList>
    </citation>
    <scope>NUCLEOTIDE SEQUENCE</scope>
    <source>
        <strain evidence="2">JCM 3346</strain>
    </source>
</reference>
<evidence type="ECO:0000313" key="3">
    <source>
        <dbReference type="Proteomes" id="UP000610303"/>
    </source>
</evidence>
<dbReference type="GO" id="GO:0005975">
    <property type="term" value="P:carbohydrate metabolic process"/>
    <property type="evidence" value="ECO:0007669"/>
    <property type="project" value="InterPro"/>
</dbReference>
<dbReference type="Proteomes" id="UP000610303">
    <property type="component" value="Unassembled WGS sequence"/>
</dbReference>
<reference evidence="2" key="2">
    <citation type="submission" date="2020-09" db="EMBL/GenBank/DDBJ databases">
        <authorList>
            <person name="Sun Q."/>
            <person name="Ohkuma M."/>
        </authorList>
    </citation>
    <scope>NUCLEOTIDE SEQUENCE</scope>
    <source>
        <strain evidence="2">JCM 3346</strain>
    </source>
</reference>
<proteinExistence type="predicted"/>
<dbReference type="PANTHER" id="PTHR42899:SF1">
    <property type="entry name" value="SPERMATOGENESIS-ASSOCIATED PROTEIN 20"/>
    <property type="match status" value="1"/>
</dbReference>
<dbReference type="InterPro" id="IPR024705">
    <property type="entry name" value="Ssp411"/>
</dbReference>
<sequence>MANRLQGAVSPYLRGHAENPVDWYPWGPEAFAAARERDVPVLVSIGYATCHWCHVMARQSFSDPAIAAQLNRDFVAVKVDREEHPGVDSSYLAAASAFTRELGWPLTVFTTPEGRTFYAGTYFPPTAVGGTPAFREVLAAVAEAWRSRRGELLTMGEEVAHALAGAAAATTGGALPSDAELGEAARSLAAEEDREYGGFGPAPKFPVPTVLSFLGELPGEARTLAARTLQRMAASPLFDPVDGGFFRYATKRDWSEPHYERMLPDNAQLLGLAVAATRWPGAIGWAAPLANDLARFLTTTMALPGGGFASAQDSESVLDGRRDEGGYYRMDAEARASVSPPALDEKLLSGWNGLAIGALSTFAERGLEESAAAAALTAAREAAAVVLERQLLDGVLRRASLDGVVSEAPATLEDVGMLAGGLIRLALATGERSWASRARELIDRALHDAETGGAAARGIPFAPPGLDPTLDALGLALPDDPAEGAAPSGLTSCADAALLLAQLGAGERYREEAERAMASVAGIAPGRPIAFGGALAVMARLRAPEVQLVVVAPADEASADPASASLVEEARRQPAAVRAIVTPAQAQEFAESGFELFAAREALDGRATAYRCEHFVCALPVQESDALAALASPTIEG</sequence>
<dbReference type="RefSeq" id="WP_189086618.1">
    <property type="nucleotide sequence ID" value="NZ_BMRJ01000006.1"/>
</dbReference>
<accession>A0A918FH60</accession>
<comment type="caution">
    <text evidence="2">The sequence shown here is derived from an EMBL/GenBank/DDBJ whole genome shotgun (WGS) entry which is preliminary data.</text>
</comment>